<feature type="compositionally biased region" description="Low complexity" evidence="5">
    <location>
        <begin position="47"/>
        <end position="59"/>
    </location>
</feature>
<feature type="region of interest" description="Disordered" evidence="5">
    <location>
        <begin position="873"/>
        <end position="917"/>
    </location>
</feature>
<dbReference type="GO" id="GO:0003729">
    <property type="term" value="F:mRNA binding"/>
    <property type="evidence" value="ECO:0007669"/>
    <property type="project" value="TreeGrafter"/>
</dbReference>
<feature type="compositionally biased region" description="Low complexity" evidence="5">
    <location>
        <begin position="288"/>
        <end position="301"/>
    </location>
</feature>
<dbReference type="InterPro" id="IPR036443">
    <property type="entry name" value="Znf_RanBP2_sf"/>
</dbReference>
<evidence type="ECO:0000256" key="2">
    <source>
        <dbReference type="ARBA" id="ARBA00022771"/>
    </source>
</evidence>
<dbReference type="Pfam" id="PF00641">
    <property type="entry name" value="Zn_ribbon_RanBP"/>
    <property type="match status" value="2"/>
</dbReference>
<dbReference type="OrthoDB" id="448399at2759"/>
<dbReference type="InterPro" id="IPR001876">
    <property type="entry name" value="Znf_RanBP2"/>
</dbReference>
<dbReference type="AlphaFoldDB" id="A0A316UD39"/>
<keyword evidence="1" id="KW-0479">Metal-binding</keyword>
<feature type="region of interest" description="Disordered" evidence="5">
    <location>
        <begin position="451"/>
        <end position="494"/>
    </location>
</feature>
<dbReference type="Gene3D" id="4.10.1060.10">
    <property type="entry name" value="Zinc finger, RanBP2-type"/>
    <property type="match status" value="2"/>
</dbReference>
<feature type="compositionally biased region" description="Low complexity" evidence="5">
    <location>
        <begin position="896"/>
        <end position="911"/>
    </location>
</feature>
<feature type="region of interest" description="Disordered" evidence="5">
    <location>
        <begin position="47"/>
        <end position="185"/>
    </location>
</feature>
<feature type="compositionally biased region" description="Polar residues" evidence="5">
    <location>
        <begin position="84"/>
        <end position="127"/>
    </location>
</feature>
<dbReference type="PROSITE" id="PS50199">
    <property type="entry name" value="ZF_RANBP2_2"/>
    <property type="match status" value="2"/>
</dbReference>
<dbReference type="GeneID" id="37011296"/>
<feature type="region of interest" description="Disordered" evidence="5">
    <location>
        <begin position="270"/>
        <end position="364"/>
    </location>
</feature>
<name>A0A316UD39_9BASI</name>
<dbReference type="PANTHER" id="PTHR23111">
    <property type="entry name" value="ZINC FINGER PROTEIN"/>
    <property type="match status" value="1"/>
</dbReference>
<dbReference type="GO" id="GO:0008270">
    <property type="term" value="F:zinc ion binding"/>
    <property type="evidence" value="ECO:0007669"/>
    <property type="project" value="UniProtKB-KW"/>
</dbReference>
<gene>
    <name evidence="7" type="ORF">BCV69DRAFT_180132</name>
</gene>
<sequence>MTIEATSPNRAMEDQKDAFFFGDVASIDPIFAQYPESLPIHVLLADASSSSSTAPSSPAEVSDPSSCQDDTPPSSAKRVKDCASSDSLAHSRQSQSATVPATTSSDASTQAPSHATVADNCSRTATGAKSKGAISITPSRNTLTFFPPPSNERTHPNTASVRATPVRVDSLHLSPTRKAPDLLRKSPNESIGCISDFAPPTEFRNGDWMCVQSHCSFHNYSRNSMCGRCGALNPSLPSSRPGFAASRARKGGIGSKLDAALPAFNLPPNWSTPTATTMQSPFPNSGWSSATLSPPSAATLADGRNRDNLHQRSTALSPRLFGHDRPNENAVRRRGCDTPYPGVENGAMYTPPLQTGSAHSQGPLDIPQFYHQDRMRESIMHNRVKSHLRGDAYSEGIQQLHRLNVQQRTQSPSPMRPQTNVSAYPMSLLADPQLSSPASFKQRSLSYNSCRSPFATQSPSLPVPLKRNSQSSDSHVRGTPQGARTLFGNGSGIDSEQTRRAQVSLNDLATTQQLASMGVGVGPGVNPNVDYPLSGLAASSDLRSPTIREGPPPPPPIINSGSVGPMLVQAGDWICSHCSFVNWRRRRVCMRCYPFAEGNEIALSLSNGALLAARVAAGVEIPESELASLTKPRSAAHLDNGRTQSEPNGSYAHIPSPRQVMTSPKHIGIQQPPSPLTGVNHAFARSNIAQGVLQDPALSNQSRQTTPNVQFDHAHFARTDIGNRNLDNMSLWQPQAPSAELPRPGYHGHQTRSPPLPAWLPAPISSPGAFGLEARHKHAIPPALGSPSFSSPLRNGGQVPDLFTPSGRAIKDLWKDEAPPMRKSSEDDNLVPISANLRLHFSTTPVREANFDSFTGDARGSLHGVTVGAAQQPLWSRREGQNGLVGRPAPIGTRPATSSSSVSSSAAAATSPLNSSQ</sequence>
<accession>A0A316UD39</accession>
<proteinExistence type="predicted"/>
<evidence type="ECO:0000256" key="5">
    <source>
        <dbReference type="SAM" id="MobiDB-lite"/>
    </source>
</evidence>
<feature type="compositionally biased region" description="Polar residues" evidence="5">
    <location>
        <begin position="270"/>
        <end position="287"/>
    </location>
</feature>
<feature type="compositionally biased region" description="Polar residues" evidence="5">
    <location>
        <begin position="451"/>
        <end position="460"/>
    </location>
</feature>
<organism evidence="7 8">
    <name type="scientific">Pseudomicrostroma glucosiphilum</name>
    <dbReference type="NCBI Taxonomy" id="1684307"/>
    <lineage>
        <taxon>Eukaryota</taxon>
        <taxon>Fungi</taxon>
        <taxon>Dikarya</taxon>
        <taxon>Basidiomycota</taxon>
        <taxon>Ustilaginomycotina</taxon>
        <taxon>Exobasidiomycetes</taxon>
        <taxon>Microstromatales</taxon>
        <taxon>Microstromatales incertae sedis</taxon>
        <taxon>Pseudomicrostroma</taxon>
    </lineage>
</organism>
<reference evidence="7 8" key="1">
    <citation type="journal article" date="2018" name="Mol. Biol. Evol.">
        <title>Broad Genomic Sampling Reveals a Smut Pathogenic Ancestry of the Fungal Clade Ustilaginomycotina.</title>
        <authorList>
            <person name="Kijpornyongpan T."/>
            <person name="Mondo S.J."/>
            <person name="Barry K."/>
            <person name="Sandor L."/>
            <person name="Lee J."/>
            <person name="Lipzen A."/>
            <person name="Pangilinan J."/>
            <person name="LaButti K."/>
            <person name="Hainaut M."/>
            <person name="Henrissat B."/>
            <person name="Grigoriev I.V."/>
            <person name="Spatafora J.W."/>
            <person name="Aime M.C."/>
        </authorList>
    </citation>
    <scope>NUCLEOTIDE SEQUENCE [LARGE SCALE GENOMIC DNA]</scope>
    <source>
        <strain evidence="7 8">MCA 4718</strain>
    </source>
</reference>
<dbReference type="RefSeq" id="XP_025348125.1">
    <property type="nucleotide sequence ID" value="XM_025489562.1"/>
</dbReference>
<dbReference type="EMBL" id="KZ819326">
    <property type="protein sequence ID" value="PWN20965.1"/>
    <property type="molecule type" value="Genomic_DNA"/>
</dbReference>
<feature type="region of interest" description="Disordered" evidence="5">
    <location>
        <begin position="628"/>
        <end position="666"/>
    </location>
</feature>
<feature type="domain" description="RanBP2-type" evidence="6">
    <location>
        <begin position="204"/>
        <end position="235"/>
    </location>
</feature>
<dbReference type="Proteomes" id="UP000245942">
    <property type="component" value="Unassembled WGS sequence"/>
</dbReference>
<evidence type="ECO:0000259" key="6">
    <source>
        <dbReference type="PROSITE" id="PS50199"/>
    </source>
</evidence>
<evidence type="ECO:0000256" key="1">
    <source>
        <dbReference type="ARBA" id="ARBA00022723"/>
    </source>
</evidence>
<dbReference type="SMART" id="SM00547">
    <property type="entry name" value="ZnF_RBZ"/>
    <property type="match status" value="2"/>
</dbReference>
<feature type="domain" description="RanBP2-type" evidence="6">
    <location>
        <begin position="569"/>
        <end position="592"/>
    </location>
</feature>
<keyword evidence="2 4" id="KW-0863">Zinc-finger</keyword>
<dbReference type="SUPFAM" id="SSF90209">
    <property type="entry name" value="Ran binding protein zinc finger-like"/>
    <property type="match status" value="2"/>
</dbReference>
<dbReference type="PANTHER" id="PTHR23111:SF40">
    <property type="entry name" value="RNA-BINDING PROTEIN INVOLVED IN HETEROCHROMATIN ASSEMBLY-RELATED"/>
    <property type="match status" value="1"/>
</dbReference>
<evidence type="ECO:0000313" key="7">
    <source>
        <dbReference type="EMBL" id="PWN20965.1"/>
    </source>
</evidence>
<keyword evidence="8" id="KW-1185">Reference proteome</keyword>
<feature type="compositionally biased region" description="Polar residues" evidence="5">
    <location>
        <begin position="63"/>
        <end position="74"/>
    </location>
</feature>
<dbReference type="PROSITE" id="PS01358">
    <property type="entry name" value="ZF_RANBP2_1"/>
    <property type="match status" value="2"/>
</dbReference>
<evidence type="ECO:0000256" key="4">
    <source>
        <dbReference type="PROSITE-ProRule" id="PRU00322"/>
    </source>
</evidence>
<dbReference type="STRING" id="1684307.A0A316UD39"/>
<evidence type="ECO:0000313" key="8">
    <source>
        <dbReference type="Proteomes" id="UP000245942"/>
    </source>
</evidence>
<keyword evidence="3" id="KW-0862">Zinc</keyword>
<protein>
    <recommendedName>
        <fullName evidence="6">RanBP2-type domain-containing protein</fullName>
    </recommendedName>
</protein>
<evidence type="ECO:0000256" key="3">
    <source>
        <dbReference type="ARBA" id="ARBA00022833"/>
    </source>
</evidence>
<feature type="compositionally biased region" description="Basic and acidic residues" evidence="5">
    <location>
        <begin position="321"/>
        <end position="336"/>
    </location>
</feature>